<reference evidence="5 6" key="1">
    <citation type="submission" date="2016-10" db="EMBL/GenBank/DDBJ databases">
        <authorList>
            <person name="de Groot N.N."/>
        </authorList>
    </citation>
    <scope>NUCLEOTIDE SEQUENCE [LARGE SCALE GENOMIC DNA]</scope>
    <source>
        <strain evidence="5 6">DSM 3857</strain>
    </source>
</reference>
<accession>A0A1H8M5A6</accession>
<evidence type="ECO:0000256" key="1">
    <source>
        <dbReference type="ARBA" id="ARBA00004196"/>
    </source>
</evidence>
<name>A0A1H8M5A6_9RHOB</name>
<feature type="signal peptide" evidence="3">
    <location>
        <begin position="1"/>
        <end position="18"/>
    </location>
</feature>
<evidence type="ECO:0000256" key="2">
    <source>
        <dbReference type="ARBA" id="ARBA00022729"/>
    </source>
</evidence>
<evidence type="ECO:0000256" key="3">
    <source>
        <dbReference type="SAM" id="SignalP"/>
    </source>
</evidence>
<dbReference type="STRING" id="933059.SAMN04488103_11281"/>
<dbReference type="AlphaFoldDB" id="A0A1H8M5A6"/>
<dbReference type="RefSeq" id="WP_091303343.1">
    <property type="nucleotide sequence ID" value="NZ_FOCE01000012.1"/>
</dbReference>
<dbReference type="InterPro" id="IPR018976">
    <property type="entry name" value="Imelysin-like"/>
</dbReference>
<dbReference type="GO" id="GO:0030313">
    <property type="term" value="C:cell envelope"/>
    <property type="evidence" value="ECO:0007669"/>
    <property type="project" value="UniProtKB-SubCell"/>
</dbReference>
<evidence type="ECO:0000313" key="6">
    <source>
        <dbReference type="Proteomes" id="UP000198761"/>
    </source>
</evidence>
<keyword evidence="2 3" id="KW-0732">Signal</keyword>
<dbReference type="Proteomes" id="UP000198761">
    <property type="component" value="Unassembled WGS sequence"/>
</dbReference>
<proteinExistence type="predicted"/>
<dbReference type="InterPro" id="IPR034984">
    <property type="entry name" value="Imelysin-like_IPPA"/>
</dbReference>
<dbReference type="InterPro" id="IPR038352">
    <property type="entry name" value="Imelysin_sf"/>
</dbReference>
<dbReference type="CDD" id="cd14659">
    <property type="entry name" value="Imelysin-like_IPPA"/>
    <property type="match status" value="1"/>
</dbReference>
<evidence type="ECO:0000259" key="4">
    <source>
        <dbReference type="Pfam" id="PF09375"/>
    </source>
</evidence>
<keyword evidence="6" id="KW-1185">Reference proteome</keyword>
<dbReference type="Gene3D" id="1.20.1420.20">
    <property type="entry name" value="M75 peptidase, HXXE motif"/>
    <property type="match status" value="1"/>
</dbReference>
<feature type="chain" id="PRO_5011674793" description="Imelysin-like domain-containing protein" evidence="3">
    <location>
        <begin position="19"/>
        <end position="321"/>
    </location>
</feature>
<evidence type="ECO:0000313" key="5">
    <source>
        <dbReference type="EMBL" id="SEO12567.1"/>
    </source>
</evidence>
<sequence length="321" mass="33955">MLLRLALATCLFALPARADVAEAVSDHILPGLAHFRDTTATLAASDSCDPAVLRPLYHQAFDAWIAVAHLRLGPVEEEGRALAIAFWPDPKGLGAKAQAALLKAADPAILAPDHFAEQSVAARGLFGLERLLYADPAPSGDYACALTQATADDLAGMAESVAQGWQDDFAATLTQPGPGNRYLTETEARQALLTALITGLEFNADQRLGRPLGTFDRPRPERAEARASGRSLRDVQLSLLALRQFALKLVPEAPQTQAAFDRALSQADALQDPVFAGVSDPQARLKLEILAQDIRAIRDAALAELAPALGAGIGFNAADGD</sequence>
<feature type="domain" description="Imelysin-like" evidence="4">
    <location>
        <begin position="38"/>
        <end position="297"/>
    </location>
</feature>
<organism evidence="5 6">
    <name type="scientific">Gemmobacter aquatilis</name>
    <dbReference type="NCBI Taxonomy" id="933059"/>
    <lineage>
        <taxon>Bacteria</taxon>
        <taxon>Pseudomonadati</taxon>
        <taxon>Pseudomonadota</taxon>
        <taxon>Alphaproteobacteria</taxon>
        <taxon>Rhodobacterales</taxon>
        <taxon>Paracoccaceae</taxon>
        <taxon>Gemmobacter</taxon>
    </lineage>
</organism>
<comment type="subcellular location">
    <subcellularLocation>
        <location evidence="1">Cell envelope</location>
    </subcellularLocation>
</comment>
<dbReference type="Pfam" id="PF09375">
    <property type="entry name" value="Peptidase_M75"/>
    <property type="match status" value="1"/>
</dbReference>
<gene>
    <name evidence="5" type="ORF">SAMN04488103_11281</name>
</gene>
<dbReference type="EMBL" id="FOCE01000012">
    <property type="protein sequence ID" value="SEO12567.1"/>
    <property type="molecule type" value="Genomic_DNA"/>
</dbReference>
<protein>
    <recommendedName>
        <fullName evidence="4">Imelysin-like domain-containing protein</fullName>
    </recommendedName>
</protein>
<dbReference type="OrthoDB" id="5729110at2"/>